<accession>A0A8H5G6M1</accession>
<feature type="region of interest" description="Disordered" evidence="1">
    <location>
        <begin position="320"/>
        <end position="355"/>
    </location>
</feature>
<dbReference type="OrthoDB" id="3260134at2759"/>
<organism evidence="2 3">
    <name type="scientific">Leucocoprinus leucothites</name>
    <dbReference type="NCBI Taxonomy" id="201217"/>
    <lineage>
        <taxon>Eukaryota</taxon>
        <taxon>Fungi</taxon>
        <taxon>Dikarya</taxon>
        <taxon>Basidiomycota</taxon>
        <taxon>Agaricomycotina</taxon>
        <taxon>Agaricomycetes</taxon>
        <taxon>Agaricomycetidae</taxon>
        <taxon>Agaricales</taxon>
        <taxon>Agaricineae</taxon>
        <taxon>Agaricaceae</taxon>
        <taxon>Leucocoprinus</taxon>
    </lineage>
</organism>
<sequence length="657" mass="71325">MVGANYMGGRRNAARAKTRDKSGKAQREFFGRRKLNLLSKGLGVQPRFGPGEEIVRAKTSRSTAACTSIDFTHARKAASHLDAVPESKSVQSTPSILEKRKRENPSKATKANSTSSKLTKSKLLQQLDILEPFSSNAAISCILTMSDLAGLSGLSSSRKCFGRKSRSSSSIADEKDVQVSNGEEETVDYFSQSGFDYRDSSAFSRGSLSYSEEPVSSIFAFGQSQHSNDLMELSKPTPPLRIGSSFDIVASRNQSPASRYSGIGKKMEISEGADWSLGGWSSPLSSFVLGSSHDEKNRYVTSSSEIEEFSQELLPVCEDRARSGRRSSLQSSGQSAGETKSRDTGSVPEQNATNLLDYSDPWEQIGIILSLQKDSPCLSRMDRTSDLSREEEDFQELLAALESDLPPSDIPLDDSVDYTLFAPSSLPVAESSEATKVSSVLDFDIASACAFQEDEDISELMLSDFRGGSGSDHWDSSFKDLSVEILPFSDPAAGLDMGRDEEPLEITDHAIEAAQTPAHTDVVLSVHASNTDVFAHALQLIENNMNESTQASLCMGNSGHETHMQSQATIVPVTASLDDGQPELEEHLGESRWKEDVTLQKEFLSVDTLQGDSSGPHTIEVISYKENILAVPELLKCDGVYQGPCLLSESECSDAEE</sequence>
<evidence type="ECO:0000313" key="3">
    <source>
        <dbReference type="Proteomes" id="UP000559027"/>
    </source>
</evidence>
<dbReference type="EMBL" id="JAACJO010000004">
    <property type="protein sequence ID" value="KAF5359297.1"/>
    <property type="molecule type" value="Genomic_DNA"/>
</dbReference>
<gene>
    <name evidence="2" type="ORF">D9756_003068</name>
</gene>
<name>A0A8H5G6M1_9AGAR</name>
<feature type="region of interest" description="Disordered" evidence="1">
    <location>
        <begin position="1"/>
        <end position="27"/>
    </location>
</feature>
<feature type="region of interest" description="Disordered" evidence="1">
    <location>
        <begin position="80"/>
        <end position="117"/>
    </location>
</feature>
<keyword evidence="3" id="KW-1185">Reference proteome</keyword>
<evidence type="ECO:0000313" key="2">
    <source>
        <dbReference type="EMBL" id="KAF5359297.1"/>
    </source>
</evidence>
<dbReference type="AlphaFoldDB" id="A0A8H5G6M1"/>
<evidence type="ECO:0000256" key="1">
    <source>
        <dbReference type="SAM" id="MobiDB-lite"/>
    </source>
</evidence>
<dbReference type="Proteomes" id="UP000559027">
    <property type="component" value="Unassembled WGS sequence"/>
</dbReference>
<proteinExistence type="predicted"/>
<feature type="compositionally biased region" description="Low complexity" evidence="1">
    <location>
        <begin position="326"/>
        <end position="337"/>
    </location>
</feature>
<comment type="caution">
    <text evidence="2">The sequence shown here is derived from an EMBL/GenBank/DDBJ whole genome shotgun (WGS) entry which is preliminary data.</text>
</comment>
<feature type="compositionally biased region" description="Basic and acidic residues" evidence="1">
    <location>
        <begin position="17"/>
        <end position="27"/>
    </location>
</feature>
<feature type="compositionally biased region" description="Low complexity" evidence="1">
    <location>
        <begin position="106"/>
        <end position="117"/>
    </location>
</feature>
<reference evidence="2 3" key="1">
    <citation type="journal article" date="2020" name="ISME J.">
        <title>Uncovering the hidden diversity of litter-decomposition mechanisms in mushroom-forming fungi.</title>
        <authorList>
            <person name="Floudas D."/>
            <person name="Bentzer J."/>
            <person name="Ahren D."/>
            <person name="Johansson T."/>
            <person name="Persson P."/>
            <person name="Tunlid A."/>
        </authorList>
    </citation>
    <scope>NUCLEOTIDE SEQUENCE [LARGE SCALE GENOMIC DNA]</scope>
    <source>
        <strain evidence="2 3">CBS 146.42</strain>
    </source>
</reference>
<protein>
    <submittedName>
        <fullName evidence="2">Uncharacterized protein</fullName>
    </submittedName>
</protein>